<gene>
    <name evidence="1" type="ORF">Ahy_A01g004329</name>
</gene>
<evidence type="ECO:0000313" key="1">
    <source>
        <dbReference type="EMBL" id="RYR79515.1"/>
    </source>
</evidence>
<dbReference type="EMBL" id="SDMP01000001">
    <property type="protein sequence ID" value="RYR79515.1"/>
    <property type="molecule type" value="Genomic_DNA"/>
</dbReference>
<evidence type="ECO:0000313" key="2">
    <source>
        <dbReference type="Proteomes" id="UP000289738"/>
    </source>
</evidence>
<keyword evidence="2" id="KW-1185">Reference proteome</keyword>
<protein>
    <submittedName>
        <fullName evidence="1">Uncharacterized protein</fullName>
    </submittedName>
</protein>
<sequence>MCRAEAHKLFSQKPIFDALGVQLFAVLHEHIEAEISGLDTGEVLYFKALGGGNLLKEKFLTVFLLNPRCRTNSKVRGSITSHQTNAFTISLEFSFLR</sequence>
<accession>A0A445EVS3</accession>
<dbReference type="Proteomes" id="UP000289738">
    <property type="component" value="Chromosome A01"/>
</dbReference>
<organism evidence="1 2">
    <name type="scientific">Arachis hypogaea</name>
    <name type="common">Peanut</name>
    <dbReference type="NCBI Taxonomy" id="3818"/>
    <lineage>
        <taxon>Eukaryota</taxon>
        <taxon>Viridiplantae</taxon>
        <taxon>Streptophyta</taxon>
        <taxon>Embryophyta</taxon>
        <taxon>Tracheophyta</taxon>
        <taxon>Spermatophyta</taxon>
        <taxon>Magnoliopsida</taxon>
        <taxon>eudicotyledons</taxon>
        <taxon>Gunneridae</taxon>
        <taxon>Pentapetalae</taxon>
        <taxon>rosids</taxon>
        <taxon>fabids</taxon>
        <taxon>Fabales</taxon>
        <taxon>Fabaceae</taxon>
        <taxon>Papilionoideae</taxon>
        <taxon>50 kb inversion clade</taxon>
        <taxon>dalbergioids sensu lato</taxon>
        <taxon>Dalbergieae</taxon>
        <taxon>Pterocarpus clade</taxon>
        <taxon>Arachis</taxon>
    </lineage>
</organism>
<name>A0A445EVS3_ARAHY</name>
<proteinExistence type="predicted"/>
<reference evidence="1 2" key="1">
    <citation type="submission" date="2019-01" db="EMBL/GenBank/DDBJ databases">
        <title>Sequencing of cultivated peanut Arachis hypogaea provides insights into genome evolution and oil improvement.</title>
        <authorList>
            <person name="Chen X."/>
        </authorList>
    </citation>
    <scope>NUCLEOTIDE SEQUENCE [LARGE SCALE GENOMIC DNA]</scope>
    <source>
        <strain evidence="2">cv. Fuhuasheng</strain>
        <tissue evidence="1">Leaves</tissue>
    </source>
</reference>
<comment type="caution">
    <text evidence="1">The sequence shown here is derived from an EMBL/GenBank/DDBJ whole genome shotgun (WGS) entry which is preliminary data.</text>
</comment>
<dbReference type="AlphaFoldDB" id="A0A445EVS3"/>